<evidence type="ECO:0000259" key="2">
    <source>
        <dbReference type="PROSITE" id="PS50234"/>
    </source>
</evidence>
<dbReference type="AlphaFoldDB" id="A0A318SHP1"/>
<keyword evidence="4" id="KW-1185">Reference proteome</keyword>
<dbReference type="InterPro" id="IPR051266">
    <property type="entry name" value="CLCR"/>
</dbReference>
<comment type="caution">
    <text evidence="3">The sequence shown here is derived from an EMBL/GenBank/DDBJ whole genome shotgun (WGS) entry which is preliminary data.</text>
</comment>
<dbReference type="SUPFAM" id="SSF53300">
    <property type="entry name" value="vWA-like"/>
    <property type="match status" value="1"/>
</dbReference>
<feature type="region of interest" description="Disordered" evidence="1">
    <location>
        <begin position="388"/>
        <end position="422"/>
    </location>
</feature>
<dbReference type="EMBL" id="QJSX01000008">
    <property type="protein sequence ID" value="PYE53486.1"/>
    <property type="molecule type" value="Genomic_DNA"/>
</dbReference>
<evidence type="ECO:0000313" key="4">
    <source>
        <dbReference type="Proteomes" id="UP000248326"/>
    </source>
</evidence>
<accession>A0A318SHP1</accession>
<dbReference type="InterPro" id="IPR036465">
    <property type="entry name" value="vWFA_dom_sf"/>
</dbReference>
<dbReference type="SMART" id="SM00327">
    <property type="entry name" value="VWA"/>
    <property type="match status" value="1"/>
</dbReference>
<evidence type="ECO:0000313" key="3">
    <source>
        <dbReference type="EMBL" id="PYE53486.1"/>
    </source>
</evidence>
<dbReference type="Proteomes" id="UP000248326">
    <property type="component" value="Unassembled WGS sequence"/>
</dbReference>
<dbReference type="PANTHER" id="PTHR10579">
    <property type="entry name" value="CALCIUM-ACTIVATED CHLORIDE CHANNEL REGULATOR"/>
    <property type="match status" value="1"/>
</dbReference>
<protein>
    <submittedName>
        <fullName evidence="3">Ca-activated chloride channel family protein</fullName>
    </submittedName>
</protein>
<feature type="domain" description="VWFA" evidence="2">
    <location>
        <begin position="49"/>
        <end position="221"/>
    </location>
</feature>
<feature type="compositionally biased region" description="Basic and acidic residues" evidence="1">
    <location>
        <begin position="412"/>
        <end position="422"/>
    </location>
</feature>
<gene>
    <name evidence="3" type="ORF">DES52_10814</name>
</gene>
<proteinExistence type="predicted"/>
<dbReference type="PANTHER" id="PTHR10579:SF43">
    <property type="entry name" value="ZINC FINGER (C3HC4-TYPE RING FINGER) FAMILY PROTEIN"/>
    <property type="match status" value="1"/>
</dbReference>
<dbReference type="Pfam" id="PF00092">
    <property type="entry name" value="VWA"/>
    <property type="match status" value="1"/>
</dbReference>
<evidence type="ECO:0000256" key="1">
    <source>
        <dbReference type="SAM" id="MobiDB-lite"/>
    </source>
</evidence>
<name>A0A318SHP1_9DEIO</name>
<organism evidence="3 4">
    <name type="scientific">Deinococcus yavapaiensis KR-236</name>
    <dbReference type="NCBI Taxonomy" id="694435"/>
    <lineage>
        <taxon>Bacteria</taxon>
        <taxon>Thermotogati</taxon>
        <taxon>Deinococcota</taxon>
        <taxon>Deinococci</taxon>
        <taxon>Deinococcales</taxon>
        <taxon>Deinococcaceae</taxon>
        <taxon>Deinococcus</taxon>
    </lineage>
</organism>
<dbReference type="Gene3D" id="3.40.50.410">
    <property type="entry name" value="von Willebrand factor, type A domain"/>
    <property type="match status" value="1"/>
</dbReference>
<dbReference type="PROSITE" id="PS50234">
    <property type="entry name" value="VWFA"/>
    <property type="match status" value="1"/>
</dbReference>
<dbReference type="RefSeq" id="WP_110886860.1">
    <property type="nucleotide sequence ID" value="NZ_QJSX01000008.1"/>
</dbReference>
<reference evidence="3 4" key="1">
    <citation type="submission" date="2018-06" db="EMBL/GenBank/DDBJ databases">
        <title>Genomic Encyclopedia of Type Strains, Phase IV (KMG-IV): sequencing the most valuable type-strain genomes for metagenomic binning, comparative biology and taxonomic classification.</title>
        <authorList>
            <person name="Goeker M."/>
        </authorList>
    </citation>
    <scope>NUCLEOTIDE SEQUENCE [LARGE SCALE GENOMIC DNA]</scope>
    <source>
        <strain evidence="3 4">DSM 18048</strain>
    </source>
</reference>
<dbReference type="OrthoDB" id="9781333at2"/>
<sequence>MTNDATTPRLELLPLRAALPSGRDHDLPLLVRVHPAPAPLTPNTRPPLNLALVIDRSGSMSGEPLEMAKKAAIAALRQCRPTDRVGVVAFDDTVRIVVPSTLVGDVEALESAVQGIDAGGMTALHDGWFEGAREAAAHLQEGALNRVVVLSDGQANVGLTDRAEIAARIRGLTQRGVSTTAIGLGAHYDEDLLLAMANAGDGNFEHVEDASRLPTLFEEELRGLMRTTGRTVSLGVEPNPELGVQVLRVLNDLRRNEFGRLMLPNLTDPHPVDILVTLRVAAAATRDARRIGVTRMRLAWTDARGARHKLRAELALDVVSSGTFEALPEHPEVRRVLTLLEASSAKRDAVRAMDAGDWATARQSFRRSIDIVASAPLRTPDMEAELQQNQTLLDDFESGKDKLSRKRAVSQDYDRSHGKPRR</sequence>
<dbReference type="InterPro" id="IPR002035">
    <property type="entry name" value="VWF_A"/>
</dbReference>